<dbReference type="PATRIC" id="fig|33051.5.peg.2338"/>
<proteinExistence type="predicted"/>
<dbReference type="Proteomes" id="UP000074410">
    <property type="component" value="Unassembled WGS sequence"/>
</dbReference>
<dbReference type="EMBL" id="LDTC01000047">
    <property type="protein sequence ID" value="KTW14675.1"/>
    <property type="molecule type" value="Genomic_DNA"/>
</dbReference>
<reference evidence="1 2" key="1">
    <citation type="journal article" date="2016" name="Front. Microbiol.">
        <title>Genomic Resource of Rice Seed Associated Bacteria.</title>
        <authorList>
            <person name="Midha S."/>
            <person name="Bansal K."/>
            <person name="Sharma S."/>
            <person name="Kumar N."/>
            <person name="Patil P.P."/>
            <person name="Chaudhry V."/>
            <person name="Patil P.B."/>
        </authorList>
    </citation>
    <scope>NUCLEOTIDE SEQUENCE [LARGE SCALE GENOMIC DNA]</scope>
    <source>
        <strain evidence="1 2">NS258</strain>
    </source>
</reference>
<evidence type="ECO:0000313" key="1">
    <source>
        <dbReference type="EMBL" id="KTW14675.1"/>
    </source>
</evidence>
<dbReference type="AlphaFoldDB" id="A0A147J9Q5"/>
<accession>A0A147J9Q5</accession>
<evidence type="ECO:0000313" key="2">
    <source>
        <dbReference type="Proteomes" id="UP000074410"/>
    </source>
</evidence>
<organism evidence="1 2">
    <name type="scientific">Sphingomonas sanguinis</name>
    <dbReference type="NCBI Taxonomy" id="33051"/>
    <lineage>
        <taxon>Bacteria</taxon>
        <taxon>Pseudomonadati</taxon>
        <taxon>Pseudomonadota</taxon>
        <taxon>Alphaproteobacteria</taxon>
        <taxon>Sphingomonadales</taxon>
        <taxon>Sphingomonadaceae</taxon>
        <taxon>Sphingomonas</taxon>
    </lineage>
</organism>
<comment type="caution">
    <text evidence="1">The sequence shown here is derived from an EMBL/GenBank/DDBJ whole genome shotgun (WGS) entry which is preliminary data.</text>
</comment>
<protein>
    <submittedName>
        <fullName evidence="1">Uncharacterized protein</fullName>
    </submittedName>
</protein>
<sequence>MGERGEVIAWPSLPKLVGGTKRFILSSTPAKAGAQLRGTIEGGVSWPPLHRFARHALAGAWAPAFAGGDRMF</sequence>
<gene>
    <name evidence="1" type="ORF">NS258_06865</name>
</gene>
<name>A0A147J9Q5_9SPHN</name>